<gene>
    <name evidence="1" type="ORF">ENR64_02905</name>
</gene>
<accession>A0A7C3PAL9</accession>
<evidence type="ECO:0000313" key="1">
    <source>
        <dbReference type="EMBL" id="HFM96712.1"/>
    </source>
</evidence>
<proteinExistence type="predicted"/>
<dbReference type="AlphaFoldDB" id="A0A7C3PAL9"/>
<dbReference type="EMBL" id="DSRU01000042">
    <property type="protein sequence ID" value="HFM96712.1"/>
    <property type="molecule type" value="Genomic_DNA"/>
</dbReference>
<organism evidence="1">
    <name type="scientific">Oscillatoriales cyanobacterium SpSt-418</name>
    <dbReference type="NCBI Taxonomy" id="2282169"/>
    <lineage>
        <taxon>Bacteria</taxon>
        <taxon>Bacillati</taxon>
        <taxon>Cyanobacteriota</taxon>
        <taxon>Cyanophyceae</taxon>
        <taxon>Oscillatoriophycideae</taxon>
        <taxon>Oscillatoriales</taxon>
    </lineage>
</organism>
<sequence>MLTRKNFSKKNFLVGVLAEIWRRRSRKIGGLPPAPPLVGASLPYNPRKVVSVGVEWSAS</sequence>
<name>A0A7C3PAL9_9CYAN</name>
<reference evidence="1" key="1">
    <citation type="journal article" date="2020" name="mSystems">
        <title>Genome- and Community-Level Interaction Insights into Carbon Utilization and Element Cycling Functions of Hydrothermarchaeota in Hydrothermal Sediment.</title>
        <authorList>
            <person name="Zhou Z."/>
            <person name="Liu Y."/>
            <person name="Xu W."/>
            <person name="Pan J."/>
            <person name="Luo Z.H."/>
            <person name="Li M."/>
        </authorList>
    </citation>
    <scope>NUCLEOTIDE SEQUENCE [LARGE SCALE GENOMIC DNA]</scope>
    <source>
        <strain evidence="1">SpSt-418</strain>
    </source>
</reference>
<protein>
    <submittedName>
        <fullName evidence="1">Uncharacterized protein</fullName>
    </submittedName>
</protein>
<comment type="caution">
    <text evidence="1">The sequence shown here is derived from an EMBL/GenBank/DDBJ whole genome shotgun (WGS) entry which is preliminary data.</text>
</comment>